<reference evidence="6 7" key="1">
    <citation type="journal article" date="2024" name="Science">
        <title>Giant polyketide synthase enzymes in the biosynthesis of giant marine polyether toxins.</title>
        <authorList>
            <person name="Fallon T.R."/>
            <person name="Shende V.V."/>
            <person name="Wierzbicki I.H."/>
            <person name="Pendleton A.L."/>
            <person name="Watervoot N.F."/>
            <person name="Auber R.P."/>
            <person name="Gonzalez D.J."/>
            <person name="Wisecaver J.H."/>
            <person name="Moore B.S."/>
        </authorList>
    </citation>
    <scope>NUCLEOTIDE SEQUENCE [LARGE SCALE GENOMIC DNA]</scope>
    <source>
        <strain evidence="6 7">12B1</strain>
    </source>
</reference>
<dbReference type="CDD" id="cd08946">
    <property type="entry name" value="SDR_e"/>
    <property type="match status" value="1"/>
</dbReference>
<dbReference type="InterPro" id="IPR001509">
    <property type="entry name" value="Epimerase_deHydtase"/>
</dbReference>
<dbReference type="InterPro" id="IPR050091">
    <property type="entry name" value="PKS_NRPS_Biosynth_Enz"/>
</dbReference>
<dbReference type="Pfam" id="PF00797">
    <property type="entry name" value="Acetyltransf_2"/>
    <property type="match status" value="1"/>
</dbReference>
<name>A0AB34JL15_PRYPA</name>
<dbReference type="SMART" id="SM00822">
    <property type="entry name" value="PKS_KR"/>
    <property type="match status" value="1"/>
</dbReference>
<evidence type="ECO:0000313" key="7">
    <source>
        <dbReference type="Proteomes" id="UP001515480"/>
    </source>
</evidence>
<feature type="domain" description="Ketoreductase" evidence="4">
    <location>
        <begin position="567"/>
        <end position="755"/>
    </location>
</feature>
<evidence type="ECO:0000259" key="4">
    <source>
        <dbReference type="SMART" id="SM00822"/>
    </source>
</evidence>
<dbReference type="Gene3D" id="2.60.120.620">
    <property type="entry name" value="q2cbj1_9rhob like domain"/>
    <property type="match status" value="1"/>
</dbReference>
<dbReference type="InterPro" id="IPR053710">
    <property type="entry name" value="Arylamine_NAT_domain_sf"/>
</dbReference>
<dbReference type="Pfam" id="PF08659">
    <property type="entry name" value="KR"/>
    <property type="match status" value="1"/>
</dbReference>
<feature type="domain" description="Enoyl reductase (ER)" evidence="5">
    <location>
        <begin position="220"/>
        <end position="540"/>
    </location>
</feature>
<dbReference type="PANTHER" id="PTHR43775:SF37">
    <property type="entry name" value="SI:DKEY-61P9.11"/>
    <property type="match status" value="1"/>
</dbReference>
<dbReference type="InterPro" id="IPR057326">
    <property type="entry name" value="KR_dom"/>
</dbReference>
<dbReference type="InterPro" id="IPR013968">
    <property type="entry name" value="PKS_KR"/>
</dbReference>
<proteinExistence type="inferred from homology"/>
<dbReference type="SUPFAM" id="SSF54001">
    <property type="entry name" value="Cysteine proteinases"/>
    <property type="match status" value="1"/>
</dbReference>
<dbReference type="InterPro" id="IPR001447">
    <property type="entry name" value="Arylamine_N-AcTrfase"/>
</dbReference>
<evidence type="ECO:0000256" key="1">
    <source>
        <dbReference type="ARBA" id="ARBA00006547"/>
    </source>
</evidence>
<keyword evidence="7" id="KW-1185">Reference proteome</keyword>
<accession>A0AB34JL15</accession>
<dbReference type="Gene3D" id="3.30.2140.20">
    <property type="match status" value="1"/>
</dbReference>
<keyword evidence="2" id="KW-0596">Phosphopantetheine</keyword>
<organism evidence="6 7">
    <name type="scientific">Prymnesium parvum</name>
    <name type="common">Toxic golden alga</name>
    <dbReference type="NCBI Taxonomy" id="97485"/>
    <lineage>
        <taxon>Eukaryota</taxon>
        <taxon>Haptista</taxon>
        <taxon>Haptophyta</taxon>
        <taxon>Prymnesiophyceae</taxon>
        <taxon>Prymnesiales</taxon>
        <taxon>Prymnesiaceae</taxon>
        <taxon>Prymnesium</taxon>
    </lineage>
</organism>
<comment type="similarity">
    <text evidence="1">Belongs to the arylamine N-acetyltransferase family.</text>
</comment>
<protein>
    <submittedName>
        <fullName evidence="6">Uncharacterized protein</fullName>
    </submittedName>
</protein>
<evidence type="ECO:0000313" key="6">
    <source>
        <dbReference type="EMBL" id="KAL1521937.1"/>
    </source>
</evidence>
<dbReference type="SMART" id="SM00829">
    <property type="entry name" value="PKS_ER"/>
    <property type="match status" value="1"/>
</dbReference>
<dbReference type="Gene3D" id="3.40.50.720">
    <property type="entry name" value="NAD(P)-binding Rossmann-like Domain"/>
    <property type="match status" value="2"/>
</dbReference>
<dbReference type="GO" id="GO:0006633">
    <property type="term" value="P:fatty acid biosynthetic process"/>
    <property type="evidence" value="ECO:0007669"/>
    <property type="project" value="TreeGrafter"/>
</dbReference>
<dbReference type="GO" id="GO:0005975">
    <property type="term" value="P:carbohydrate metabolic process"/>
    <property type="evidence" value="ECO:0007669"/>
    <property type="project" value="InterPro"/>
</dbReference>
<sequence>MSIIGSEQLARSGEKGFDVWVDRGGLAVESEQARLEGLQVKARSSSMPGTYVSDARKVELVPLLTTADCGDDQGGLPRQFGEGDAVLYLEAEVDKWHSQIRLLHKQPLIARHAMLVSAMPGFSGFVRSLQKESGFEQVRGLQLLQHEAVAITRLPDVLIQRARDVFASDDKVASLFVLKGEAGEGYVLLEEALRPSQSLTFMSPHGCYFAQSTDCKQSVGTWKAICSPGGPASEDRPTILSISVAFASLNFRDVMIAHGGLDRHKAIKGYGCNGGGFGLDFAGHCHRPQQGTSRMTKVIGLGRDCIGTALLEQPEYLCWELPDDAELEAFATVPCAYATAYYALCVRGRLQPDSTVLVHCGAGGVGLAALHICRRRLTNPESQLFVTCGADAKKEYLIRNLQIPKDNIGDSQSSNFEAMVMGRTNRRGVNMALNSLTGELLESSVACLCFGGVLLELGKKDVKGSVLEQLRLGDKGIMMIDLDQVMAHESTFEVVRRHLSDGLRTEEVVPLPRTIFVAPGEIGKAFECMSSRERIGKVVVQISHDSLKPDVPSLAATMPTRQGAKAQAIVIVGGLGGLGLCLAQWITCHFGPACKVILCGRGGTYKSERARVLRYLGSRVEVREEDFSQYGEVTRLLERLRSEEDPVSLVGFFNAAASLNDVAFEKMSTEAWETPFASKVDVTQNFVRAVDAPEFEDVCRDLQYFVCFSSVVAGLGNASQTNYACANAAMEQLVIKRAAGGKPGLCVRLGLVPHVGLATSVFNAADTNHLRPIPLHRVLLQLERLIASNAIGLFALYSEGILANSSSSFAQGNLLTPAGVQAELLRTIRDQLDCSASDEELLNMPIGQMPGDSLVITQILNSVRAKVDSEWISAQIIAELTPLVLANKIAHVEPANLLAIATVPSAHIITVATIPSLTGDSEMKAHAFRALMSIKSQSRPPDMTVLVFEDTRDHTDEALVAELKQILPHAKLVVNERTRGFYGFSSSGALNTGMIASANDEKVNDDSWISILDTATSIWRPTHLQKCLSMVEGADNNSCQWVMAASWNQAGVLPRAGERTFFVAHVEKSCFFVRRNLMMEAGMFDEALCSRAATDLYVRLFDVLAGENLAQPISSAEVTESTVDSSTSEAASQSKCDIFDDFDHFLYKHNPRMTSEQLELALSKRAISVTVRPMQETSSEELEREFDLVQLPMWDPQHSVAVRRDVFDTVQSGADQMATLAPKLKLLFGIITSNPERVSHLLRDLSYMLNDRKHCVVVFVNAIDLRVADEVSHLLQSQKSRFRGHVIRSNHRLVKEVLKETHGSSTNGILLPIAMSRTVLQTFLCATTKAEHFDAVAVLDDDMRLPKTWSLREGDDGAGDILNGRAIKTPPNPTVMSMRTQMLDFLFALDQMHSARDHKMCAEARAPQKFFSNLQDQYYDLSSSRWDHLEMPRQFYSNEPVNSFVKQCRKRILVGDPLAREAVSTEEGRTTQRGGCMVLFHKSFDLLLMEQMAPQVRLSSGKTVASRRSDSFWVQRHCSVHGKVSVVRRHLSVLHDNMHDKIPSTQTMRETVALEMIGAIICRPPEQRVSFSHNRVQALQCSIARIRGICKVLRSRPYFESTPELSSFVDYLETDLLNHEQWRREVFEVIERNVRTLEEWIPYAQPSVERVYALSDSEKRSFLCDGNPVFPDAAALRLDQGMAIPCLHRFHHDDEELEGAHYIQNCIGMSISLSYACDRLRQLARLSEVTAGWSTAPTRKALVTMDDGFRDVMLLRPTFRELADHLQPVLFLPSALLGGNPSLKRRQLPLVCLYEHCFRQGIDNPDDIDKLGAVRRSVLKTLSESEQYERLERAGISTDLGTDDLLTNEDLHELASEGWWICSHGPDHSDLTRARSFQRIEQQLLFDFELIRRNGWTPWFAWPEGRWCARIADALARQRDGPTAQFGLTDALRDESSHPAVIQRVAWLGGGRAVRVLVTGSEGFLGRHLCLVLRAHGFDVFEYDFARGHDILDKENLTRELRDHKIDACVHLAAQADLYEAEKYPDAAWRTNVDGTRSVLECCNKCDVRMLFASTCCAYGNNKTNLSNEMSPTAPTELYATTKLEGEAMIISSDRTCELCHVVMRLATFYGPDMRGSLATARFLQAAATGGVINIHGTGEQTRCFTHVHDIADGIRVLLCAKDFSGIVNVADDREYSVNELARVAMSVSRPCAVVHEQDREGQIQRSKICNKRLRELGKWGWQPTVSLEDGMRDCARRLGMWPMPALIDDKFTKAAYDTIASCGLECTSLPITCGLLGQIYTTDNLMDGTQLVAYVVGDLRHKQLAVRIHSECLFGDVFGSLKCDCGAQLQIFFTCIAKERHGILVYVKGHEGRGAGLMTKTRAYRDVDQHPSKHHNDALLDAGAASIDSRCYSAAAALVVRLIREANESEHARNKGTPSCSSSSHESIHLVLHTNNRQKVEAIENAIQHCGVALPRLFCAQQTMPAESTCNPHNQKYLLEKIGNGHEGLCVARPDVVPAVFPEDISVGALLHCPSVDDVPGMATEENIDVFDAGDPKLFDFYKEHGFAVIRGLISKKEIEAALCLHESNVLRLFEKVNARIGDGQVTFDEFELGVSQFRDLFLNDARNNVFRALTCDEGPTSMSTVAQRAMDALDPEGQWTGMKLLHDHIIVKPARGASKKIPLHQDTMFWPVDIPACSTWTALTDAPVNGGCMEIVSLKTKPHQRKQNVWPVDFMNDENNSGLALLLQDDPTPKRWLLPMSAGDTLIFSSHTWHRSSVNQQSQQKRVAYIQTWVHPRAAWRPDLVPWHPVNEHLKKAGHTPGSELCGERHPRTGTSCGGLDYMNSRYARTSSITKTATKQAGSSISMFDASDIVSTQILNILALHGNIRKPASLVDALKDPTCREMLVKITCDMFYQSPEAPSSELDAELATESGCKTISELLSWTLKQILISTAAYEYDRSRNVFNSAYAAWWKLAGEQWNQRFTTGSFHSEYQLCKTDVNAFLKVIFVDREKYSRTTDGKLELLQAIICGCMEHVPFQNITMLTRVEPGRDQRHRPPTLGQIIDDMTKGLGGLCTTRNPFLSLLLKALEFEDVRFVCATMTPLAKPILEHAHIALLVRVGTIDYWVDVANGFPYMQPLALDADCSAVIKHPFVDTRLVQRTSAKGDDALWVVQHQLHTTGQEDWNDNYFFSTTPVDYATGFASMHEKHYDPEANYGPFLTHLRLNMWSMTAGVLLRDDKLTLIDGTPEANKLQTINMWDASEELSELAAMLKQCAFTVNLKITELVPEAWARCQMHQGAVQAAEKVTVTGGFFDNSADGYIGVVTVWRSQSTSNVVGLTFRMVNVYTPDMLPVINKGFAGASWYNNELYVCWPNRIAVVTPKSGWAIQSHIDNKRFNDLHHVHACSEGIWVANTGQDSVDHLTLDGELVSRTHVCCAPKSLEDTEIDLRDQSWHDKLRGHDKEHVNYVTVALGGLCEPKSPSSLPINDEKPDDGLSVHFLNARHAKIFSLLITPAGVSHHE</sequence>
<dbReference type="CDD" id="cd05195">
    <property type="entry name" value="enoyl_red"/>
    <property type="match status" value="1"/>
</dbReference>
<dbReference type="SUPFAM" id="SSF88713">
    <property type="entry name" value="Glycoside hydrolase/deacetylase"/>
    <property type="match status" value="1"/>
</dbReference>
<dbReference type="GO" id="GO:0016407">
    <property type="term" value="F:acetyltransferase activity"/>
    <property type="evidence" value="ECO:0007669"/>
    <property type="project" value="InterPro"/>
</dbReference>
<dbReference type="PANTHER" id="PTHR43775">
    <property type="entry name" value="FATTY ACID SYNTHASE"/>
    <property type="match status" value="1"/>
</dbReference>
<dbReference type="InterPro" id="IPR036291">
    <property type="entry name" value="NAD(P)-bd_dom_sf"/>
</dbReference>
<dbReference type="Gene3D" id="3.20.20.370">
    <property type="entry name" value="Glycoside hydrolase/deacetylase"/>
    <property type="match status" value="1"/>
</dbReference>
<dbReference type="Gene3D" id="3.90.180.10">
    <property type="entry name" value="Medium-chain alcohol dehydrogenases, catalytic domain"/>
    <property type="match status" value="1"/>
</dbReference>
<dbReference type="SUPFAM" id="SSF53448">
    <property type="entry name" value="Nucleotide-diphospho-sugar transferases"/>
    <property type="match status" value="1"/>
</dbReference>
<evidence type="ECO:0000256" key="2">
    <source>
        <dbReference type="ARBA" id="ARBA00022450"/>
    </source>
</evidence>
<dbReference type="SUPFAM" id="SSF51197">
    <property type="entry name" value="Clavaminate synthase-like"/>
    <property type="match status" value="1"/>
</dbReference>
<dbReference type="InterPro" id="IPR032677">
    <property type="entry name" value="GTP_cyclohydro_II"/>
</dbReference>
<dbReference type="GO" id="GO:0016491">
    <property type="term" value="F:oxidoreductase activity"/>
    <property type="evidence" value="ECO:0007669"/>
    <property type="project" value="InterPro"/>
</dbReference>
<dbReference type="InterPro" id="IPR011032">
    <property type="entry name" value="GroES-like_sf"/>
</dbReference>
<dbReference type="Gene3D" id="3.40.50.10990">
    <property type="entry name" value="GTP cyclohydrolase II"/>
    <property type="match status" value="1"/>
</dbReference>
<dbReference type="Pfam" id="PF05721">
    <property type="entry name" value="PhyH"/>
    <property type="match status" value="1"/>
</dbReference>
<keyword evidence="3" id="KW-0597">Phosphoprotein</keyword>
<dbReference type="SUPFAM" id="SSF50129">
    <property type="entry name" value="GroES-like"/>
    <property type="match status" value="1"/>
</dbReference>
<dbReference type="Pfam" id="PF00925">
    <property type="entry name" value="GTP_cyclohydro2"/>
    <property type="match status" value="1"/>
</dbReference>
<dbReference type="GO" id="GO:0004312">
    <property type="term" value="F:fatty acid synthase activity"/>
    <property type="evidence" value="ECO:0007669"/>
    <property type="project" value="TreeGrafter"/>
</dbReference>
<dbReference type="InterPro" id="IPR011330">
    <property type="entry name" value="Glyco_hydro/deAcase_b/a-brl"/>
</dbReference>
<evidence type="ECO:0000256" key="3">
    <source>
        <dbReference type="ARBA" id="ARBA00022553"/>
    </source>
</evidence>
<dbReference type="SUPFAM" id="SSF51735">
    <property type="entry name" value="NAD(P)-binding Rossmann-fold domains"/>
    <property type="match status" value="3"/>
</dbReference>
<dbReference type="GO" id="GO:0044550">
    <property type="term" value="P:secondary metabolite biosynthetic process"/>
    <property type="evidence" value="ECO:0007669"/>
    <property type="project" value="TreeGrafter"/>
</dbReference>
<comment type="caution">
    <text evidence="6">The sequence shown here is derived from an EMBL/GenBank/DDBJ whole genome shotgun (WGS) entry which is preliminary data.</text>
</comment>
<dbReference type="EMBL" id="JBGBPQ010000007">
    <property type="protein sequence ID" value="KAL1521937.1"/>
    <property type="molecule type" value="Genomic_DNA"/>
</dbReference>
<dbReference type="Pfam" id="PF01370">
    <property type="entry name" value="Epimerase"/>
    <property type="match status" value="1"/>
</dbReference>
<dbReference type="Gene3D" id="3.90.550.10">
    <property type="entry name" value="Spore Coat Polysaccharide Biosynthesis Protein SpsA, Chain A"/>
    <property type="match status" value="1"/>
</dbReference>
<dbReference type="InterPro" id="IPR038765">
    <property type="entry name" value="Papain-like_cys_pep_sf"/>
</dbReference>
<evidence type="ECO:0000259" key="5">
    <source>
        <dbReference type="SMART" id="SM00829"/>
    </source>
</evidence>
<gene>
    <name evidence="6" type="ORF">AB1Y20_021585</name>
</gene>
<dbReference type="InterPro" id="IPR036144">
    <property type="entry name" value="RibA-like_sf"/>
</dbReference>
<dbReference type="InterPro" id="IPR020843">
    <property type="entry name" value="ER"/>
</dbReference>
<dbReference type="SUPFAM" id="SSF142695">
    <property type="entry name" value="RibA-like"/>
    <property type="match status" value="1"/>
</dbReference>
<dbReference type="Proteomes" id="UP001515480">
    <property type="component" value="Unassembled WGS sequence"/>
</dbReference>
<dbReference type="InterPro" id="IPR029044">
    <property type="entry name" value="Nucleotide-diphossugar_trans"/>
</dbReference>
<dbReference type="InterPro" id="IPR008775">
    <property type="entry name" value="Phytyl_CoA_dOase-like"/>
</dbReference>